<proteinExistence type="predicted"/>
<accession>A0AAN7UNG4</accession>
<reference evidence="1 2" key="1">
    <citation type="submission" date="2023-10" db="EMBL/GenBank/DDBJ databases">
        <title>Draft genome sequence of Xylaria bambusicola isolate GMP-LS, the root and basal stem rot pathogen of sugarcane in Indonesia.</title>
        <authorList>
            <person name="Selvaraj P."/>
            <person name="Muralishankar V."/>
            <person name="Muruganantham S."/>
            <person name="Sp S."/>
            <person name="Haryani S."/>
            <person name="Lau K.J.X."/>
            <person name="Naqvi N.I."/>
        </authorList>
    </citation>
    <scope>NUCLEOTIDE SEQUENCE [LARGE SCALE GENOMIC DNA]</scope>
    <source>
        <strain evidence="1">GMP-LS</strain>
    </source>
</reference>
<gene>
    <name evidence="1" type="ORF">RRF57_006249</name>
</gene>
<dbReference type="EMBL" id="JAWHQM010000016">
    <property type="protein sequence ID" value="KAK5630534.1"/>
    <property type="molecule type" value="Genomic_DNA"/>
</dbReference>
<name>A0AAN7UNG4_9PEZI</name>
<dbReference type="AlphaFoldDB" id="A0AAN7UNG4"/>
<sequence length="170" mass="20003">MSELASLAVAQIWAAETHKNSRTLSKQHQDTSYRSPALLPSLEEMNAQVDLYHTWWRTQWQTEPSMRPGYVQGYSFYRFLHDAAGTGLYDNLDHMFTTRNWSLWWNDHELWTWLSNGPMNSYSWRLFDTNPKGIPGCGRRSWPGARRATKEAYEILEGFKRLMRNKPENA</sequence>
<comment type="caution">
    <text evidence="1">The sequence shown here is derived from an EMBL/GenBank/DDBJ whole genome shotgun (WGS) entry which is preliminary data.</text>
</comment>
<evidence type="ECO:0000313" key="1">
    <source>
        <dbReference type="EMBL" id="KAK5630534.1"/>
    </source>
</evidence>
<organism evidence="1 2">
    <name type="scientific">Xylaria bambusicola</name>
    <dbReference type="NCBI Taxonomy" id="326684"/>
    <lineage>
        <taxon>Eukaryota</taxon>
        <taxon>Fungi</taxon>
        <taxon>Dikarya</taxon>
        <taxon>Ascomycota</taxon>
        <taxon>Pezizomycotina</taxon>
        <taxon>Sordariomycetes</taxon>
        <taxon>Xylariomycetidae</taxon>
        <taxon>Xylariales</taxon>
        <taxon>Xylariaceae</taxon>
        <taxon>Xylaria</taxon>
    </lineage>
</organism>
<dbReference type="Proteomes" id="UP001305414">
    <property type="component" value="Unassembled WGS sequence"/>
</dbReference>
<evidence type="ECO:0000313" key="2">
    <source>
        <dbReference type="Proteomes" id="UP001305414"/>
    </source>
</evidence>
<protein>
    <submittedName>
        <fullName evidence="1">Uncharacterized protein</fullName>
    </submittedName>
</protein>
<keyword evidence="2" id="KW-1185">Reference proteome</keyword>